<evidence type="ECO:0000256" key="3">
    <source>
        <dbReference type="ARBA" id="ARBA00023163"/>
    </source>
</evidence>
<sequence length="270" mass="28998">MASPQQRRAARRAVAEPAPATGRAPITVDRITSAALEIVAAEGYDALTMRSVAARLETGPASLYAHVVNKADLDELVIGRLCSRIELPDPVGARWREQIVDVCTQLRDQYLAYPGISRAALAMDATDLDVLRVNEGMLAILIAAGIPAQTAAWTIDALFLYVGAYTMDIAVAEHGTAADAGVRRGGADDRADVIARFTALPEDRFPNTRAYATELTSGTVHERFDFTLGLILGSLAQPARPVMRRGTGRGLEHAVVHGRDGRHHRNVVGD</sequence>
<evidence type="ECO:0000256" key="1">
    <source>
        <dbReference type="ARBA" id="ARBA00023015"/>
    </source>
</evidence>
<gene>
    <name evidence="6" type="ORF">L2X98_31780</name>
</gene>
<dbReference type="InterPro" id="IPR001647">
    <property type="entry name" value="HTH_TetR"/>
</dbReference>
<dbReference type="InterPro" id="IPR050109">
    <property type="entry name" value="HTH-type_TetR-like_transc_reg"/>
</dbReference>
<keyword evidence="1" id="KW-0805">Transcription regulation</keyword>
<dbReference type="Pfam" id="PF02909">
    <property type="entry name" value="TetR_C_1"/>
    <property type="match status" value="1"/>
</dbReference>
<dbReference type="InterPro" id="IPR036271">
    <property type="entry name" value="Tet_transcr_reg_TetR-rel_C_sf"/>
</dbReference>
<protein>
    <submittedName>
        <fullName evidence="6">TetR/AcrR family transcriptional regulator</fullName>
    </submittedName>
</protein>
<evidence type="ECO:0000313" key="7">
    <source>
        <dbReference type="Proteomes" id="UP001054811"/>
    </source>
</evidence>
<dbReference type="Gene3D" id="1.10.357.10">
    <property type="entry name" value="Tetracycline Repressor, domain 2"/>
    <property type="match status" value="1"/>
</dbReference>
<evidence type="ECO:0000256" key="4">
    <source>
        <dbReference type="PROSITE-ProRule" id="PRU00335"/>
    </source>
</evidence>
<name>A0ABY5NII1_9MICO</name>
<dbReference type="RefSeq" id="WP_259611496.1">
    <property type="nucleotide sequence ID" value="NZ_CP091139.2"/>
</dbReference>
<keyword evidence="2 4" id="KW-0238">DNA-binding</keyword>
<keyword evidence="7" id="KW-1185">Reference proteome</keyword>
<feature type="DNA-binding region" description="H-T-H motif" evidence="4">
    <location>
        <begin position="48"/>
        <end position="67"/>
    </location>
</feature>
<evidence type="ECO:0000256" key="2">
    <source>
        <dbReference type="ARBA" id="ARBA00023125"/>
    </source>
</evidence>
<dbReference type="PANTHER" id="PTHR30055">
    <property type="entry name" value="HTH-TYPE TRANSCRIPTIONAL REGULATOR RUTR"/>
    <property type="match status" value="1"/>
</dbReference>
<dbReference type="EMBL" id="CP091139">
    <property type="protein sequence ID" value="UUT34958.1"/>
    <property type="molecule type" value="Genomic_DNA"/>
</dbReference>
<dbReference type="SUPFAM" id="SSF46689">
    <property type="entry name" value="Homeodomain-like"/>
    <property type="match status" value="1"/>
</dbReference>
<dbReference type="InterPro" id="IPR004111">
    <property type="entry name" value="Repressor_TetR_C"/>
</dbReference>
<dbReference type="InterPro" id="IPR009057">
    <property type="entry name" value="Homeodomain-like_sf"/>
</dbReference>
<reference evidence="6" key="1">
    <citation type="submission" date="2022-01" db="EMBL/GenBank/DDBJ databases">
        <title>Microbacterium eymi and Microbacterium rhizovicinus sp. nov., isolated from the rhizospheric soil of Elymus tsukushiensis, a plant native to the Dokdo Islands, Republic of Korea.</title>
        <authorList>
            <person name="Hwang Y.J."/>
        </authorList>
    </citation>
    <scope>NUCLEOTIDE SEQUENCE</scope>
    <source>
        <strain evidence="6">KUDC0405</strain>
    </source>
</reference>
<organism evidence="6 7">
    <name type="scientific">Microbacterium elymi</name>
    <dbReference type="NCBI Taxonomy" id="2909587"/>
    <lineage>
        <taxon>Bacteria</taxon>
        <taxon>Bacillati</taxon>
        <taxon>Actinomycetota</taxon>
        <taxon>Actinomycetes</taxon>
        <taxon>Micrococcales</taxon>
        <taxon>Microbacteriaceae</taxon>
        <taxon>Microbacterium</taxon>
    </lineage>
</organism>
<dbReference type="PROSITE" id="PS50977">
    <property type="entry name" value="HTH_TETR_2"/>
    <property type="match status" value="1"/>
</dbReference>
<evidence type="ECO:0000313" key="6">
    <source>
        <dbReference type="EMBL" id="UUT34958.1"/>
    </source>
</evidence>
<dbReference type="PANTHER" id="PTHR30055:SF151">
    <property type="entry name" value="TRANSCRIPTIONAL REGULATORY PROTEIN"/>
    <property type="match status" value="1"/>
</dbReference>
<dbReference type="Pfam" id="PF00440">
    <property type="entry name" value="TetR_N"/>
    <property type="match status" value="1"/>
</dbReference>
<accession>A0ABY5NII1</accession>
<dbReference type="SUPFAM" id="SSF48498">
    <property type="entry name" value="Tetracyclin repressor-like, C-terminal domain"/>
    <property type="match status" value="1"/>
</dbReference>
<evidence type="ECO:0000259" key="5">
    <source>
        <dbReference type="PROSITE" id="PS50977"/>
    </source>
</evidence>
<dbReference type="Proteomes" id="UP001054811">
    <property type="component" value="Chromosome"/>
</dbReference>
<feature type="domain" description="HTH tetR-type" evidence="5">
    <location>
        <begin position="25"/>
        <end position="85"/>
    </location>
</feature>
<keyword evidence="3" id="KW-0804">Transcription</keyword>
<proteinExistence type="predicted"/>